<dbReference type="RefSeq" id="WP_378405384.1">
    <property type="nucleotide sequence ID" value="NZ_JBHTCS010000016.1"/>
</dbReference>
<accession>A0ABW2RZH1</accession>
<protein>
    <submittedName>
        <fullName evidence="1">Uncharacterized protein</fullName>
    </submittedName>
</protein>
<dbReference type="Proteomes" id="UP001596484">
    <property type="component" value="Unassembled WGS sequence"/>
</dbReference>
<sequence>MFESGGGVQVGEVRAGAEAVASALLADVAALDEVGRSWRIENRCAARKVLAAGRFWESWIERDIRLGSGDIVDC</sequence>
<reference evidence="2" key="1">
    <citation type="journal article" date="2019" name="Int. J. Syst. Evol. Microbiol.">
        <title>The Global Catalogue of Microorganisms (GCM) 10K type strain sequencing project: providing services to taxonomists for standard genome sequencing and annotation.</title>
        <authorList>
            <consortium name="The Broad Institute Genomics Platform"/>
            <consortium name="The Broad Institute Genome Sequencing Center for Infectious Disease"/>
            <person name="Wu L."/>
            <person name="Ma J."/>
        </authorList>
    </citation>
    <scope>NUCLEOTIDE SEQUENCE [LARGE SCALE GENOMIC DNA]</scope>
    <source>
        <strain evidence="2">ICMP 19430</strain>
    </source>
</reference>
<evidence type="ECO:0000313" key="2">
    <source>
        <dbReference type="Proteomes" id="UP001596484"/>
    </source>
</evidence>
<organism evidence="1 2">
    <name type="scientific">Rhodococcus daqingensis</name>
    <dbReference type="NCBI Taxonomy" id="2479363"/>
    <lineage>
        <taxon>Bacteria</taxon>
        <taxon>Bacillati</taxon>
        <taxon>Actinomycetota</taxon>
        <taxon>Actinomycetes</taxon>
        <taxon>Mycobacteriales</taxon>
        <taxon>Nocardiaceae</taxon>
        <taxon>Rhodococcus</taxon>
    </lineage>
</organism>
<gene>
    <name evidence="1" type="ORF">ACFQS9_13360</name>
</gene>
<name>A0ABW2RZH1_9NOCA</name>
<proteinExistence type="predicted"/>
<evidence type="ECO:0000313" key="1">
    <source>
        <dbReference type="EMBL" id="MFC7448879.1"/>
    </source>
</evidence>
<feature type="non-terminal residue" evidence="1">
    <location>
        <position position="74"/>
    </location>
</feature>
<dbReference type="EMBL" id="JBHTCS010000016">
    <property type="protein sequence ID" value="MFC7448879.1"/>
    <property type="molecule type" value="Genomic_DNA"/>
</dbReference>
<comment type="caution">
    <text evidence="1">The sequence shown here is derived from an EMBL/GenBank/DDBJ whole genome shotgun (WGS) entry which is preliminary data.</text>
</comment>
<keyword evidence="2" id="KW-1185">Reference proteome</keyword>